<reference evidence="4" key="1">
    <citation type="thesis" date="2020" institute="ProQuest LLC" country="789 East Eisenhower Parkway, Ann Arbor, MI, USA">
        <title>Comparative Genomics and Chromosome Evolution.</title>
        <authorList>
            <person name="Mudd A.B."/>
        </authorList>
    </citation>
    <scope>NUCLEOTIDE SEQUENCE</scope>
    <source>
        <strain evidence="4">HN-11 Male</strain>
        <tissue evidence="4">Kidney and liver</tissue>
    </source>
</reference>
<name>A0A8J6F2C5_ELECQ</name>
<dbReference type="GO" id="GO:0004706">
    <property type="term" value="F:JUN kinase kinase kinase activity"/>
    <property type="evidence" value="ECO:0007669"/>
    <property type="project" value="TreeGrafter"/>
</dbReference>
<dbReference type="Pfam" id="PF00069">
    <property type="entry name" value="Pkinase"/>
    <property type="match status" value="1"/>
</dbReference>
<dbReference type="Gene3D" id="1.10.510.10">
    <property type="entry name" value="Transferase(Phosphotransferase) domain 1"/>
    <property type="match status" value="1"/>
</dbReference>
<dbReference type="PROSITE" id="PS50011">
    <property type="entry name" value="PROTEIN_KINASE_DOM"/>
    <property type="match status" value="1"/>
</dbReference>
<feature type="domain" description="Death" evidence="3">
    <location>
        <begin position="599"/>
        <end position="685"/>
    </location>
</feature>
<organism evidence="4 5">
    <name type="scientific">Eleutherodactylus coqui</name>
    <name type="common">Puerto Rican coqui</name>
    <dbReference type="NCBI Taxonomy" id="57060"/>
    <lineage>
        <taxon>Eukaryota</taxon>
        <taxon>Metazoa</taxon>
        <taxon>Chordata</taxon>
        <taxon>Craniata</taxon>
        <taxon>Vertebrata</taxon>
        <taxon>Euteleostomi</taxon>
        <taxon>Amphibia</taxon>
        <taxon>Batrachia</taxon>
        <taxon>Anura</taxon>
        <taxon>Neobatrachia</taxon>
        <taxon>Hyloidea</taxon>
        <taxon>Eleutherodactylidae</taxon>
        <taxon>Eleutherodactylinae</taxon>
        <taxon>Eleutherodactylus</taxon>
        <taxon>Eleutherodactylus</taxon>
    </lineage>
</organism>
<dbReference type="InterPro" id="IPR011029">
    <property type="entry name" value="DEATH-like_dom_sf"/>
</dbReference>
<protein>
    <recommendedName>
        <fullName evidence="6">Receptor-interacting serine/threonine-protein kinase 1</fullName>
    </recommendedName>
</protein>
<dbReference type="SMART" id="SM00220">
    <property type="entry name" value="S_TKc"/>
    <property type="match status" value="1"/>
</dbReference>
<gene>
    <name evidence="4" type="ORF">GDO78_012795</name>
</gene>
<dbReference type="Gene3D" id="1.10.533.10">
    <property type="entry name" value="Death Domain, Fas"/>
    <property type="match status" value="1"/>
</dbReference>
<dbReference type="InterPro" id="IPR000488">
    <property type="entry name" value="Death_dom"/>
</dbReference>
<evidence type="ECO:0000256" key="1">
    <source>
        <dbReference type="SAM" id="MobiDB-lite"/>
    </source>
</evidence>
<evidence type="ECO:0000313" key="4">
    <source>
        <dbReference type="EMBL" id="KAG9479320.1"/>
    </source>
</evidence>
<dbReference type="PANTHER" id="PTHR44329">
    <property type="entry name" value="SERINE/THREONINE-PROTEIN KINASE TNNI3K-RELATED"/>
    <property type="match status" value="1"/>
</dbReference>
<sequence>MALQAAVADMSLDDIRMSSKDLLDKKEIDSGGFGKIYLCCHRKHGLVALKTVYTGLKQASYNNDLYEEGKIMHKLDHKRIVKLLGIILEDGNYALVIEYMTKGNLFHVLKQVAVPVSVKARFILEIIEGMVYLHNKNVIHKDLKPENILADDEFHVKIADLGVAAFQTWSTLTKEEKDRQRSRSRNDSAINTKHAGTLFYMAPEHLQSLNIKANEKSDIYSFAIVTWVILANKEPYENAINTAQLSLCVTGGERPDVQECQRCGLPEASDLMEWCWTKKAEERPTFQDCEKTFRPVYSQQYEKDVAKDVAVIQASYPKPDAFVQRMASLQLDCDAEPPSIPRDDPLSLHSSGGLHHGHVNEASFAAYNNVPEESEEIKNDHLLQRKLREEENYHRTGSRLDNPPNPPNSYFNELRSRKVFSEPSERKSIPIAPYPVNLPYGGNEEPAAQVVPPHNNAVQSPNGFHTASRPTGYPQPNEAQSMYYPMSPPDMWYPNPHSFPNLYTADTPVPMASTKLPVAESVRPYLLSHPSYTPSAGGDHAAEKSVNLTISNSTAFQIGNNNYMSVGGERDKKNNHSVTPSSNTSCHYEELLTSSALLNEAQMHLLRSNLSRKWKEFARAVGFCQPEIEEIDHDYDRDGLKEKVYQMLHKWQMKEGSRNATVGRVATALHYLKDTDLLNQLITLN</sequence>
<evidence type="ECO:0000259" key="3">
    <source>
        <dbReference type="PROSITE" id="PS50017"/>
    </source>
</evidence>
<dbReference type="Pfam" id="PF00531">
    <property type="entry name" value="Death"/>
    <property type="match status" value="1"/>
</dbReference>
<proteinExistence type="predicted"/>
<dbReference type="InterPro" id="IPR051681">
    <property type="entry name" value="Ser/Thr_Kinases-Pseudokinases"/>
</dbReference>
<dbReference type="SUPFAM" id="SSF56112">
    <property type="entry name" value="Protein kinase-like (PK-like)"/>
    <property type="match status" value="1"/>
</dbReference>
<dbReference type="InterPro" id="IPR025735">
    <property type="entry name" value="RHIM"/>
</dbReference>
<dbReference type="Pfam" id="PF12721">
    <property type="entry name" value="RHIM"/>
    <property type="match status" value="1"/>
</dbReference>
<dbReference type="FunFam" id="1.10.510.10:FF:000472">
    <property type="entry name" value="Receptor interacting serine/threonine kinase 1"/>
    <property type="match status" value="1"/>
</dbReference>
<comment type="caution">
    <text evidence="4">The sequence shown here is derived from an EMBL/GenBank/DDBJ whole genome shotgun (WGS) entry which is preliminary data.</text>
</comment>
<dbReference type="GO" id="GO:0005524">
    <property type="term" value="F:ATP binding"/>
    <property type="evidence" value="ECO:0007669"/>
    <property type="project" value="InterPro"/>
</dbReference>
<dbReference type="SMART" id="SM00005">
    <property type="entry name" value="DEATH"/>
    <property type="match status" value="1"/>
</dbReference>
<evidence type="ECO:0000313" key="5">
    <source>
        <dbReference type="Proteomes" id="UP000770717"/>
    </source>
</evidence>
<dbReference type="SUPFAM" id="SSF47986">
    <property type="entry name" value="DEATH domain"/>
    <property type="match status" value="1"/>
</dbReference>
<dbReference type="InterPro" id="IPR011009">
    <property type="entry name" value="Kinase-like_dom_sf"/>
</dbReference>
<dbReference type="EMBL" id="WNTK01000008">
    <property type="protein sequence ID" value="KAG9479320.1"/>
    <property type="molecule type" value="Genomic_DNA"/>
</dbReference>
<keyword evidence="5" id="KW-1185">Reference proteome</keyword>
<accession>A0A8J6F2C5</accession>
<dbReference type="OrthoDB" id="535509at2759"/>
<evidence type="ECO:0008006" key="6">
    <source>
        <dbReference type="Google" id="ProtNLM"/>
    </source>
</evidence>
<feature type="region of interest" description="Disordered" evidence="1">
    <location>
        <begin position="392"/>
        <end position="412"/>
    </location>
</feature>
<evidence type="ECO:0000259" key="2">
    <source>
        <dbReference type="PROSITE" id="PS50011"/>
    </source>
</evidence>
<feature type="domain" description="Protein kinase" evidence="2">
    <location>
        <begin position="22"/>
        <end position="297"/>
    </location>
</feature>
<dbReference type="AlphaFoldDB" id="A0A8J6F2C5"/>
<dbReference type="InterPro" id="IPR000719">
    <property type="entry name" value="Prot_kinase_dom"/>
</dbReference>
<dbReference type="PANTHER" id="PTHR44329:SF6">
    <property type="entry name" value="RECEPTOR-INTERACTING SERINE_THREONINE-PROTEIN KINASE 1"/>
    <property type="match status" value="1"/>
</dbReference>
<dbReference type="PROSITE" id="PS50017">
    <property type="entry name" value="DEATH_DOMAIN"/>
    <property type="match status" value="1"/>
</dbReference>
<dbReference type="Proteomes" id="UP000770717">
    <property type="component" value="Unassembled WGS sequence"/>
</dbReference>